<evidence type="ECO:0000313" key="4">
    <source>
        <dbReference type="Proteomes" id="UP001557470"/>
    </source>
</evidence>
<dbReference type="Gene3D" id="3.30.70.330">
    <property type="match status" value="1"/>
</dbReference>
<dbReference type="InterPro" id="IPR035979">
    <property type="entry name" value="RBD_domain_sf"/>
</dbReference>
<dbReference type="PANTHER" id="PTHR21678">
    <property type="entry name" value="GROWTH INHIBITION AND DIFFERENTIATION RELATED PROTEIN 88"/>
    <property type="match status" value="1"/>
</dbReference>
<reference evidence="3 4" key="1">
    <citation type="submission" date="2024-06" db="EMBL/GenBank/DDBJ databases">
        <authorList>
            <person name="Pan Q."/>
            <person name="Wen M."/>
            <person name="Jouanno E."/>
            <person name="Zahm M."/>
            <person name="Klopp C."/>
            <person name="Cabau C."/>
            <person name="Louis A."/>
            <person name="Berthelot C."/>
            <person name="Parey E."/>
            <person name="Roest Crollius H."/>
            <person name="Montfort J."/>
            <person name="Robinson-Rechavi M."/>
            <person name="Bouchez O."/>
            <person name="Lampietro C."/>
            <person name="Lopez Roques C."/>
            <person name="Donnadieu C."/>
            <person name="Postlethwait J."/>
            <person name="Bobe J."/>
            <person name="Verreycken H."/>
            <person name="Guiguen Y."/>
        </authorList>
    </citation>
    <scope>NUCLEOTIDE SEQUENCE [LARGE SCALE GENOMIC DNA]</scope>
    <source>
        <strain evidence="3">Up_M1</strain>
        <tissue evidence="3">Testis</tissue>
    </source>
</reference>
<dbReference type="InterPro" id="IPR001374">
    <property type="entry name" value="R3H_dom"/>
</dbReference>
<dbReference type="EMBL" id="JAGEUA010000005">
    <property type="protein sequence ID" value="KAL0978190.1"/>
    <property type="molecule type" value="Genomic_DNA"/>
</dbReference>
<dbReference type="Pfam" id="PF01424">
    <property type="entry name" value="R3H"/>
    <property type="match status" value="1"/>
</dbReference>
<dbReference type="GO" id="GO:0003676">
    <property type="term" value="F:nucleic acid binding"/>
    <property type="evidence" value="ECO:0007669"/>
    <property type="project" value="UniProtKB-UniRule"/>
</dbReference>
<dbReference type="Proteomes" id="UP001557470">
    <property type="component" value="Unassembled WGS sequence"/>
</dbReference>
<protein>
    <recommendedName>
        <fullName evidence="2">R3H domain-containing protein</fullName>
    </recommendedName>
</protein>
<dbReference type="InterPro" id="IPR036867">
    <property type="entry name" value="R3H_dom_sf"/>
</dbReference>
<dbReference type="InterPro" id="IPR039884">
    <property type="entry name" value="R3HC1/R3HCL"/>
</dbReference>
<comment type="caution">
    <text evidence="3">The sequence shown here is derived from an EMBL/GenBank/DDBJ whole genome shotgun (WGS) entry which is preliminary data.</text>
</comment>
<evidence type="ECO:0000259" key="2">
    <source>
        <dbReference type="PROSITE" id="PS51061"/>
    </source>
</evidence>
<evidence type="ECO:0000313" key="3">
    <source>
        <dbReference type="EMBL" id="KAL0978190.1"/>
    </source>
</evidence>
<dbReference type="InterPro" id="IPR012677">
    <property type="entry name" value="Nucleotide-bd_a/b_plait_sf"/>
</dbReference>
<dbReference type="SUPFAM" id="SSF82708">
    <property type="entry name" value="R3H domain"/>
    <property type="match status" value="1"/>
</dbReference>
<feature type="region of interest" description="Disordered" evidence="1">
    <location>
        <begin position="116"/>
        <end position="179"/>
    </location>
</feature>
<keyword evidence="4" id="KW-1185">Reference proteome</keyword>
<dbReference type="PROSITE" id="PS51061">
    <property type="entry name" value="R3H"/>
    <property type="match status" value="1"/>
</dbReference>
<dbReference type="SUPFAM" id="SSF54928">
    <property type="entry name" value="RNA-binding domain, RBD"/>
    <property type="match status" value="1"/>
</dbReference>
<proteinExistence type="predicted"/>
<gene>
    <name evidence="3" type="ORF">UPYG_G00167260</name>
</gene>
<dbReference type="AlphaFoldDB" id="A0ABD0WSV2"/>
<sequence>MHCASHRFPVVLILNTSSTFCLLKRANLTPLINLAYRCFLPKQENEFIHTVMEELDTYLQRENHKSILLFPPLPSRLRYLVHNTTEKYPDLATFSVGDGWSRRVVVCYAHLRLQPEDDSDKDSNSSFYEEAPVRRGVMQSSNPAARRSRGNSRRPDKAIYIPRAARDRQRGSSGSIPVVQSQVDIKQDLHALSCTSSEPCCYSTRKHSDELLSETTSVPHTCLDSVPTIISDTGREEGDWPLAWDPTLSYFQALSLEDWAGIEQNQVHIPEDVLLEKGSLGNSIDVPPKHNDSHTDADADSAYFHQQIIARLSEEDVTIEHAQNDYSSYEDVFINQDEFAHVIEIYNFSSVFKTEDLLDAFSDYSDGGIKIKWVDDTHALGVFSSPCAATRALSIQHPLLKTRPLSDGSKKAKGKAIRRAEFLQPVKERPQTDAAVARRMVTRALGIQRARGRTPPF</sequence>
<feature type="domain" description="R3H" evidence="2">
    <location>
        <begin position="45"/>
        <end position="110"/>
    </location>
</feature>
<organism evidence="3 4">
    <name type="scientific">Umbra pygmaea</name>
    <name type="common">Eastern mudminnow</name>
    <dbReference type="NCBI Taxonomy" id="75934"/>
    <lineage>
        <taxon>Eukaryota</taxon>
        <taxon>Metazoa</taxon>
        <taxon>Chordata</taxon>
        <taxon>Craniata</taxon>
        <taxon>Vertebrata</taxon>
        <taxon>Euteleostomi</taxon>
        <taxon>Actinopterygii</taxon>
        <taxon>Neopterygii</taxon>
        <taxon>Teleostei</taxon>
        <taxon>Protacanthopterygii</taxon>
        <taxon>Esociformes</taxon>
        <taxon>Umbridae</taxon>
        <taxon>Umbra</taxon>
    </lineage>
</organism>
<evidence type="ECO:0000256" key="1">
    <source>
        <dbReference type="SAM" id="MobiDB-lite"/>
    </source>
</evidence>
<dbReference type="Gene3D" id="3.30.1370.50">
    <property type="entry name" value="R3H-like domain"/>
    <property type="match status" value="1"/>
</dbReference>
<name>A0ABD0WSV2_UMBPY</name>
<accession>A0ABD0WSV2</accession>
<dbReference type="PANTHER" id="PTHR21678:SF6">
    <property type="entry name" value="R3H AND COILED-COIL DOMAIN-CONTAINING PROTEIN 1"/>
    <property type="match status" value="1"/>
</dbReference>
<dbReference type="SMART" id="SM00393">
    <property type="entry name" value="R3H"/>
    <property type="match status" value="1"/>
</dbReference>